<sequence length="131" mass="14763">IEPVDSRHSIPRKADQQTVTQISRIEMDSFELFIDSADVLLEDGVCISEVVNEEVVSVIKNDGLWNAESDDRPTVTTDIDNNIQLDQVTTDIDYNIQVDQFQGQLHVADKKSCYFVVCTKKDVCILKNTEG</sequence>
<evidence type="ECO:0000313" key="2">
    <source>
        <dbReference type="Proteomes" id="UP000291343"/>
    </source>
</evidence>
<proteinExistence type="predicted"/>
<dbReference type="OrthoDB" id="6617437at2759"/>
<feature type="non-terminal residue" evidence="1">
    <location>
        <position position="1"/>
    </location>
</feature>
<comment type="caution">
    <text evidence="1">The sequence shown here is derived from an EMBL/GenBank/DDBJ whole genome shotgun (WGS) entry which is preliminary data.</text>
</comment>
<dbReference type="InParanoid" id="A0A482WU26"/>
<gene>
    <name evidence="1" type="ORF">LSTR_LSTR004666</name>
</gene>
<accession>A0A482WU26</accession>
<dbReference type="AlphaFoldDB" id="A0A482WU26"/>
<organism evidence="1 2">
    <name type="scientific">Laodelphax striatellus</name>
    <name type="common">Small brown planthopper</name>
    <name type="synonym">Delphax striatella</name>
    <dbReference type="NCBI Taxonomy" id="195883"/>
    <lineage>
        <taxon>Eukaryota</taxon>
        <taxon>Metazoa</taxon>
        <taxon>Ecdysozoa</taxon>
        <taxon>Arthropoda</taxon>
        <taxon>Hexapoda</taxon>
        <taxon>Insecta</taxon>
        <taxon>Pterygota</taxon>
        <taxon>Neoptera</taxon>
        <taxon>Paraneoptera</taxon>
        <taxon>Hemiptera</taxon>
        <taxon>Auchenorrhyncha</taxon>
        <taxon>Fulgoroidea</taxon>
        <taxon>Delphacidae</taxon>
        <taxon>Criomorphinae</taxon>
        <taxon>Laodelphax</taxon>
    </lineage>
</organism>
<evidence type="ECO:0000313" key="1">
    <source>
        <dbReference type="EMBL" id="RZF36978.1"/>
    </source>
</evidence>
<protein>
    <submittedName>
        <fullName evidence="1">Uncharacterized protein</fullName>
    </submittedName>
</protein>
<name>A0A482WU26_LAOST</name>
<dbReference type="EMBL" id="QKKF02025464">
    <property type="protein sequence ID" value="RZF36978.1"/>
    <property type="molecule type" value="Genomic_DNA"/>
</dbReference>
<dbReference type="Proteomes" id="UP000291343">
    <property type="component" value="Unassembled WGS sequence"/>
</dbReference>
<reference evidence="1 2" key="1">
    <citation type="journal article" date="2017" name="Gigascience">
        <title>Genome sequence of the small brown planthopper, Laodelphax striatellus.</title>
        <authorList>
            <person name="Zhu J."/>
            <person name="Jiang F."/>
            <person name="Wang X."/>
            <person name="Yang P."/>
            <person name="Bao Y."/>
            <person name="Zhao W."/>
            <person name="Wang W."/>
            <person name="Lu H."/>
            <person name="Wang Q."/>
            <person name="Cui N."/>
            <person name="Li J."/>
            <person name="Chen X."/>
            <person name="Luo L."/>
            <person name="Yu J."/>
            <person name="Kang L."/>
            <person name="Cui F."/>
        </authorList>
    </citation>
    <scope>NUCLEOTIDE SEQUENCE [LARGE SCALE GENOMIC DNA]</scope>
    <source>
        <strain evidence="1">Lst14</strain>
    </source>
</reference>
<keyword evidence="2" id="KW-1185">Reference proteome</keyword>